<feature type="domain" description="START" evidence="14">
    <location>
        <begin position="246"/>
        <end position="487"/>
    </location>
</feature>
<evidence type="ECO:0000256" key="4">
    <source>
        <dbReference type="ARBA" id="ARBA00023054"/>
    </source>
</evidence>
<dbReference type="SMART" id="SM00389">
    <property type="entry name" value="HOX"/>
    <property type="match status" value="1"/>
</dbReference>
<dbReference type="CDD" id="cd08875">
    <property type="entry name" value="START_ArGLABRA2_like"/>
    <property type="match status" value="1"/>
</dbReference>
<dbReference type="HOGENOM" id="CLU_015002_2_1_1"/>
<dbReference type="PANTHER" id="PTHR45654">
    <property type="entry name" value="HOMEOBOX-LEUCINE ZIPPER PROTEIN MERISTEM L1"/>
    <property type="match status" value="1"/>
</dbReference>
<feature type="region of interest" description="Disordered" evidence="12">
    <location>
        <begin position="204"/>
        <end position="235"/>
    </location>
</feature>
<dbReference type="PROSITE" id="PS50848">
    <property type="entry name" value="START"/>
    <property type="match status" value="1"/>
</dbReference>
<keyword evidence="17" id="KW-1185">Reference proteome</keyword>
<keyword evidence="7" id="KW-0804">Transcription</keyword>
<dbReference type="KEGG" id="smo:SELMODRAFT_140884"/>
<dbReference type="InterPro" id="IPR042160">
    <property type="entry name" value="HD-Zip_IV"/>
</dbReference>
<accession>D8QT09</accession>
<dbReference type="EMBL" id="BK005811">
    <property type="protein sequence ID" value="DAA05773.1"/>
    <property type="molecule type" value="Genomic_DNA"/>
</dbReference>
<sequence>MQLESKPAPDGELGVKSKSKEDENESRSGSGSENMGNASGDEQEPPRKKRYHRHTARQIQEMESLFKECPHPDDKQRQELSRELGLEPRQVKFWFQNRRTQLKAQQERAENNVLRHEVEKLRAENITMREAIRNASCPNCGGPATLREMSFEEQHLRIENACLKDELDRVSAVAAKLFGRSVPPMVSQQAPQFSGSSLNLSIQGAAGSNPMSPPAQVAGLLSAPPSGVEELSNSNNLSTNKSVVLSDVEKNSVLDLAVMAMDELVQLAQPDSPVWIPSPDASKEVLNYDEYVRQFPKFVESKQYGFKTDATRDDGLVMMNAASLVEVLMDPAKWMEMFCTNVSKALTLEVISCAPGSLSGTLQLMYAEIQALSPLMQTREVYFLRYCKQHQDSTWAVVDVSVDGLHGTPSPASLHCRRSPSGMLIQDMPDSIHDMPNGCSKVVVVEHMEYDDQPVHQLFKSLVSSGGAFGARKWLATLQRQCEALTCYLPGLASAREIGVIPNSPARQSLLKLSQRMTTNFCAGVGAPSSQWTTLSGSVHDDIRVMTRKSVDNPGEPHGIVLSAATTLWLPLAPARVFDYLRSEHLRSEWDNSGMVQEVARIAKGQATGNDVSLFRIDALNQTLNANQNQMLFLQESCTDTSGSLVVYAPVELTMINMMIQGGDPAHVAVLPSGFVILPDGSEPHSTTSILQNDATGTLLTVAVQILISTLPSAKLSLDSIVAINTLISNTVQKVKGALTPSNEL</sequence>
<dbReference type="OrthoDB" id="6159439at2759"/>
<dbReference type="InterPro" id="IPR017970">
    <property type="entry name" value="Homeobox_CS"/>
</dbReference>
<dbReference type="SMART" id="SM00234">
    <property type="entry name" value="START"/>
    <property type="match status" value="1"/>
</dbReference>
<dbReference type="SUPFAM" id="SSF55961">
    <property type="entry name" value="Bet v1-like"/>
    <property type="match status" value="2"/>
</dbReference>
<feature type="coiled-coil region" evidence="11">
    <location>
        <begin position="97"/>
        <end position="131"/>
    </location>
</feature>
<feature type="region of interest" description="Disordered" evidence="12">
    <location>
        <begin position="1"/>
        <end position="56"/>
    </location>
</feature>
<comment type="subcellular location">
    <subcellularLocation>
        <location evidence="1 9 10">Nucleus</location>
    </subcellularLocation>
</comment>
<evidence type="ECO:0000313" key="17">
    <source>
        <dbReference type="Proteomes" id="UP000001514"/>
    </source>
</evidence>
<feature type="compositionally biased region" description="Basic and acidic residues" evidence="12">
    <location>
        <begin position="7"/>
        <end position="21"/>
    </location>
</feature>
<evidence type="ECO:0000256" key="1">
    <source>
        <dbReference type="ARBA" id="ARBA00004123"/>
    </source>
</evidence>
<dbReference type="InterPro" id="IPR023393">
    <property type="entry name" value="START-like_dom_sf"/>
</dbReference>
<dbReference type="PROSITE" id="PS00027">
    <property type="entry name" value="HOMEOBOX_1"/>
    <property type="match status" value="1"/>
</dbReference>
<evidence type="ECO:0000259" key="14">
    <source>
        <dbReference type="PROSITE" id="PS50848"/>
    </source>
</evidence>
<dbReference type="InParanoid" id="D8QT09"/>
<feature type="DNA-binding region" description="Homeobox" evidence="9">
    <location>
        <begin position="47"/>
        <end position="106"/>
    </location>
</feature>
<evidence type="ECO:0000256" key="5">
    <source>
        <dbReference type="ARBA" id="ARBA00023125"/>
    </source>
</evidence>
<evidence type="ECO:0000259" key="13">
    <source>
        <dbReference type="PROSITE" id="PS50071"/>
    </source>
</evidence>
<dbReference type="eggNOG" id="ENOG502QU3P">
    <property type="taxonomic scope" value="Eukaryota"/>
</dbReference>
<dbReference type="Gramene" id="EFJ37532">
    <property type="protein sequence ID" value="EFJ37532"/>
    <property type="gene ID" value="SELMODRAFT_140884"/>
</dbReference>
<keyword evidence="6 9" id="KW-0371">Homeobox</keyword>
<evidence type="ECO:0000256" key="8">
    <source>
        <dbReference type="ARBA" id="ARBA00023242"/>
    </source>
</evidence>
<evidence type="ECO:0000256" key="3">
    <source>
        <dbReference type="ARBA" id="ARBA00023015"/>
    </source>
</evidence>
<dbReference type="Pfam" id="PF01852">
    <property type="entry name" value="START"/>
    <property type="match status" value="1"/>
</dbReference>
<dbReference type="CDD" id="cd00086">
    <property type="entry name" value="homeodomain"/>
    <property type="match status" value="1"/>
</dbReference>
<name>D8QT09_SELML</name>
<evidence type="ECO:0000256" key="12">
    <source>
        <dbReference type="SAM" id="MobiDB-lite"/>
    </source>
</evidence>
<proteinExistence type="inferred from homology"/>
<dbReference type="FunFam" id="1.10.10.60:FF:000229">
    <property type="entry name" value="Homeobox-leucine zipper protein HDG1"/>
    <property type="match status" value="1"/>
</dbReference>
<dbReference type="PANTHER" id="PTHR45654:SF77">
    <property type="entry name" value="HOMEOBOX-LEUCINE ZIPPER PROTEIN MERISTEM L1"/>
    <property type="match status" value="1"/>
</dbReference>
<dbReference type="InterPro" id="IPR000047">
    <property type="entry name" value="HTH_motif"/>
</dbReference>
<evidence type="ECO:0000256" key="10">
    <source>
        <dbReference type="RuleBase" id="RU000682"/>
    </source>
</evidence>
<keyword evidence="3" id="KW-0805">Transcription regulation</keyword>
<keyword evidence="4 11" id="KW-0175">Coiled coil</keyword>
<keyword evidence="5 9" id="KW-0238">DNA-binding</keyword>
<dbReference type="InterPro" id="IPR009057">
    <property type="entry name" value="Homeodomain-like_sf"/>
</dbReference>
<gene>
    <name evidence="16" type="primary">HDZ43-2</name>
    <name evidence="16" type="ORF">SELMODRAFT_140884</name>
</gene>
<evidence type="ECO:0000256" key="9">
    <source>
        <dbReference type="PROSITE-ProRule" id="PRU00108"/>
    </source>
</evidence>
<dbReference type="STRING" id="88036.D8QT09"/>
<dbReference type="PRINTS" id="PR00031">
    <property type="entry name" value="HTHREPRESSR"/>
</dbReference>
<feature type="compositionally biased region" description="Low complexity" evidence="12">
    <location>
        <begin position="226"/>
        <end position="235"/>
    </location>
</feature>
<reference evidence="15" key="1">
    <citation type="journal article" date="2006" name="Evol. Dev.">
        <title>Evolution of the class III HD-Zip gene family in land plants.</title>
        <authorList>
            <person name="Prigge M.J."/>
            <person name="Clark S.E."/>
        </authorList>
    </citation>
    <scope>NUCLEOTIDE SEQUENCE</scope>
</reference>
<feature type="compositionally biased region" description="Basic residues" evidence="12">
    <location>
        <begin position="47"/>
        <end position="56"/>
    </location>
</feature>
<dbReference type="GeneID" id="9629103"/>
<reference evidence="16 17" key="2">
    <citation type="journal article" date="2011" name="Science">
        <title>The Selaginella genome identifies genetic changes associated with the evolution of vascular plants.</title>
        <authorList>
            <person name="Banks J.A."/>
            <person name="Nishiyama T."/>
            <person name="Hasebe M."/>
            <person name="Bowman J.L."/>
            <person name="Gribskov M."/>
            <person name="dePamphilis C."/>
            <person name="Albert V.A."/>
            <person name="Aono N."/>
            <person name="Aoyama T."/>
            <person name="Ambrose B.A."/>
            <person name="Ashton N.W."/>
            <person name="Axtell M.J."/>
            <person name="Barker E."/>
            <person name="Barker M.S."/>
            <person name="Bennetzen J.L."/>
            <person name="Bonawitz N.D."/>
            <person name="Chapple C."/>
            <person name="Cheng C."/>
            <person name="Correa L.G."/>
            <person name="Dacre M."/>
            <person name="DeBarry J."/>
            <person name="Dreyer I."/>
            <person name="Elias M."/>
            <person name="Engstrom E.M."/>
            <person name="Estelle M."/>
            <person name="Feng L."/>
            <person name="Finet C."/>
            <person name="Floyd S.K."/>
            <person name="Frommer W.B."/>
            <person name="Fujita T."/>
            <person name="Gramzow L."/>
            <person name="Gutensohn M."/>
            <person name="Harholt J."/>
            <person name="Hattori M."/>
            <person name="Heyl A."/>
            <person name="Hirai T."/>
            <person name="Hiwatashi Y."/>
            <person name="Ishikawa M."/>
            <person name="Iwata M."/>
            <person name="Karol K.G."/>
            <person name="Koehler B."/>
            <person name="Kolukisaoglu U."/>
            <person name="Kubo M."/>
            <person name="Kurata T."/>
            <person name="Lalonde S."/>
            <person name="Li K."/>
            <person name="Li Y."/>
            <person name="Litt A."/>
            <person name="Lyons E."/>
            <person name="Manning G."/>
            <person name="Maruyama T."/>
            <person name="Michael T.P."/>
            <person name="Mikami K."/>
            <person name="Miyazaki S."/>
            <person name="Morinaga S."/>
            <person name="Murata T."/>
            <person name="Mueller-Roeber B."/>
            <person name="Nelson D.R."/>
            <person name="Obara M."/>
            <person name="Oguri Y."/>
            <person name="Olmstead R.G."/>
            <person name="Onodera N."/>
            <person name="Petersen B.L."/>
            <person name="Pils B."/>
            <person name="Prigge M."/>
            <person name="Rensing S.A."/>
            <person name="Riano-Pachon D.M."/>
            <person name="Roberts A.W."/>
            <person name="Sato Y."/>
            <person name="Scheller H.V."/>
            <person name="Schulz B."/>
            <person name="Schulz C."/>
            <person name="Shakirov E.V."/>
            <person name="Shibagaki N."/>
            <person name="Shinohara N."/>
            <person name="Shippen D.E."/>
            <person name="Soerensen I."/>
            <person name="Sotooka R."/>
            <person name="Sugimoto N."/>
            <person name="Sugita M."/>
            <person name="Sumikawa N."/>
            <person name="Tanurdzic M."/>
            <person name="Theissen G."/>
            <person name="Ulvskov P."/>
            <person name="Wakazuki S."/>
            <person name="Weng J.K."/>
            <person name="Willats W.W."/>
            <person name="Wipf D."/>
            <person name="Wolf P.G."/>
            <person name="Yang L."/>
            <person name="Zimmer A.D."/>
            <person name="Zhu Q."/>
            <person name="Mitros T."/>
            <person name="Hellsten U."/>
            <person name="Loque D."/>
            <person name="Otillar R."/>
            <person name="Salamov A."/>
            <person name="Schmutz J."/>
            <person name="Shapiro H."/>
            <person name="Lindquist E."/>
            <person name="Lucas S."/>
            <person name="Rokhsar D."/>
            <person name="Grigoriev I.V."/>
        </authorList>
    </citation>
    <scope>NUCLEOTIDE SEQUENCE [LARGE SCALE GENOMIC DNA]</scope>
</reference>
<dbReference type="GO" id="GO:0000981">
    <property type="term" value="F:DNA-binding transcription factor activity, RNA polymerase II-specific"/>
    <property type="evidence" value="ECO:0007669"/>
    <property type="project" value="InterPro"/>
</dbReference>
<feature type="domain" description="Homeobox" evidence="13">
    <location>
        <begin position="45"/>
        <end position="105"/>
    </location>
</feature>
<dbReference type="EMBL" id="GL377566">
    <property type="protein sequence ID" value="EFJ37532.1"/>
    <property type="molecule type" value="Genomic_DNA"/>
</dbReference>
<evidence type="ECO:0000256" key="11">
    <source>
        <dbReference type="SAM" id="Coils"/>
    </source>
</evidence>
<dbReference type="PROSITE" id="PS50071">
    <property type="entry name" value="HOMEOBOX_2"/>
    <property type="match status" value="1"/>
</dbReference>
<dbReference type="AlphaFoldDB" id="D8QT09"/>
<dbReference type="Proteomes" id="UP000001514">
    <property type="component" value="Unassembled WGS sequence"/>
</dbReference>
<comment type="similarity">
    <text evidence="2">Belongs to the HD-ZIP homeobox family. Class IV subfamily.</text>
</comment>
<dbReference type="GO" id="GO:0003677">
    <property type="term" value="F:DNA binding"/>
    <property type="evidence" value="ECO:0007669"/>
    <property type="project" value="UniProtKB-UniRule"/>
</dbReference>
<dbReference type="Gene3D" id="3.30.530.20">
    <property type="match status" value="1"/>
</dbReference>
<protein>
    <submittedName>
        <fullName evidence="15">Class IV HD-Zip protein HDZ43</fullName>
    </submittedName>
</protein>
<feature type="compositionally biased region" description="Low complexity" evidence="12">
    <location>
        <begin position="27"/>
        <end position="37"/>
    </location>
</feature>
<dbReference type="InterPro" id="IPR002913">
    <property type="entry name" value="START_lipid-bd_dom"/>
</dbReference>
<dbReference type="InterPro" id="IPR057993">
    <property type="entry name" value="HD-Zip_IV_C"/>
</dbReference>
<dbReference type="Pfam" id="PF00046">
    <property type="entry name" value="Homeodomain"/>
    <property type="match status" value="1"/>
</dbReference>
<evidence type="ECO:0000256" key="7">
    <source>
        <dbReference type="ARBA" id="ARBA00023163"/>
    </source>
</evidence>
<keyword evidence="8 9" id="KW-0539">Nucleus</keyword>
<dbReference type="GO" id="GO:0008289">
    <property type="term" value="F:lipid binding"/>
    <property type="evidence" value="ECO:0007669"/>
    <property type="project" value="InterPro"/>
</dbReference>
<dbReference type="Gene3D" id="1.10.10.60">
    <property type="entry name" value="Homeodomain-like"/>
    <property type="match status" value="1"/>
</dbReference>
<evidence type="ECO:0000256" key="2">
    <source>
        <dbReference type="ARBA" id="ARBA00006789"/>
    </source>
</evidence>
<evidence type="ECO:0000313" key="16">
    <source>
        <dbReference type="EMBL" id="EFJ37532.1"/>
    </source>
</evidence>
<dbReference type="InterPro" id="IPR001356">
    <property type="entry name" value="HD"/>
</dbReference>
<organism evidence="17">
    <name type="scientific">Selaginella moellendorffii</name>
    <name type="common">Spikemoss</name>
    <dbReference type="NCBI Taxonomy" id="88036"/>
    <lineage>
        <taxon>Eukaryota</taxon>
        <taxon>Viridiplantae</taxon>
        <taxon>Streptophyta</taxon>
        <taxon>Embryophyta</taxon>
        <taxon>Tracheophyta</taxon>
        <taxon>Lycopodiopsida</taxon>
        <taxon>Selaginellales</taxon>
        <taxon>Selaginellaceae</taxon>
        <taxon>Selaginella</taxon>
    </lineage>
</organism>
<dbReference type="SUPFAM" id="SSF46689">
    <property type="entry name" value="Homeodomain-like"/>
    <property type="match status" value="1"/>
</dbReference>
<dbReference type="GO" id="GO:0005634">
    <property type="term" value="C:nucleus"/>
    <property type="evidence" value="ECO:0007669"/>
    <property type="project" value="UniProtKB-SubCell"/>
</dbReference>
<evidence type="ECO:0000256" key="6">
    <source>
        <dbReference type="ARBA" id="ARBA00023155"/>
    </source>
</evidence>
<dbReference type="Pfam" id="PF25797">
    <property type="entry name" value="PDF2_C"/>
    <property type="match status" value="1"/>
</dbReference>
<evidence type="ECO:0000313" key="15">
    <source>
        <dbReference type="EMBL" id="DAA05773.1"/>
    </source>
</evidence>